<proteinExistence type="predicted"/>
<gene>
    <name evidence="2" type="ORF">METZ01_LOCUS149171</name>
</gene>
<feature type="compositionally biased region" description="Basic and acidic residues" evidence="1">
    <location>
        <begin position="1"/>
        <end position="11"/>
    </location>
</feature>
<organism evidence="2">
    <name type="scientific">marine metagenome</name>
    <dbReference type="NCBI Taxonomy" id="408172"/>
    <lineage>
        <taxon>unclassified sequences</taxon>
        <taxon>metagenomes</taxon>
        <taxon>ecological metagenomes</taxon>
    </lineage>
</organism>
<name>A0A382A5J5_9ZZZZ</name>
<evidence type="ECO:0000313" key="2">
    <source>
        <dbReference type="EMBL" id="SVA96317.1"/>
    </source>
</evidence>
<dbReference type="AlphaFoldDB" id="A0A382A5J5"/>
<protein>
    <submittedName>
        <fullName evidence="2">Uncharacterized protein</fullName>
    </submittedName>
</protein>
<accession>A0A382A5J5</accession>
<feature type="region of interest" description="Disordered" evidence="1">
    <location>
        <begin position="1"/>
        <end position="40"/>
    </location>
</feature>
<sequence length="40" mass="5047">MNKERRQSDRRQLHRRMKEKSVIPNNRGGKERRSRKNRRT</sequence>
<dbReference type="EMBL" id="UINC01023842">
    <property type="protein sequence ID" value="SVA96317.1"/>
    <property type="molecule type" value="Genomic_DNA"/>
</dbReference>
<feature type="compositionally biased region" description="Basic residues" evidence="1">
    <location>
        <begin position="30"/>
        <end position="40"/>
    </location>
</feature>
<reference evidence="2" key="1">
    <citation type="submission" date="2018-05" db="EMBL/GenBank/DDBJ databases">
        <authorList>
            <person name="Lanie J.A."/>
            <person name="Ng W.-L."/>
            <person name="Kazmierczak K.M."/>
            <person name="Andrzejewski T.M."/>
            <person name="Davidsen T.M."/>
            <person name="Wayne K.J."/>
            <person name="Tettelin H."/>
            <person name="Glass J.I."/>
            <person name="Rusch D."/>
            <person name="Podicherti R."/>
            <person name="Tsui H.-C.T."/>
            <person name="Winkler M.E."/>
        </authorList>
    </citation>
    <scope>NUCLEOTIDE SEQUENCE</scope>
</reference>
<evidence type="ECO:0000256" key="1">
    <source>
        <dbReference type="SAM" id="MobiDB-lite"/>
    </source>
</evidence>